<sequence>MKTSNKLNVLSGVTLLLLQTLSTAAHADYKGYWIDAVNAYQAQQAQHYQPQATYTSNYTPPLAAYDAYSYQADYAYNYESVASFDDVTNRYYTN</sequence>
<proteinExistence type="predicted"/>
<keyword evidence="1" id="KW-0732">Signal</keyword>
<reference evidence="2 3" key="1">
    <citation type="submission" date="2021-04" db="EMBL/GenBank/DDBJ databases">
        <title>Genomics, taxonomy and metabolism of representatives of sulfur bacteria of the genus Thiothrix: Thiothrix fructosivorans QT, Thiothrix unzii A1T and three new species, Thiothrix subterranea sp. nov., Thiothrix litoralis sp. nov. and 'Candidatus Thiothrix anitrata' sp. nov.</title>
        <authorList>
            <person name="Ravin N.V."/>
            <person name="Smolyakov D."/>
            <person name="Rudenko T.S."/>
            <person name="Mardanov A.V."/>
            <person name="Beletsky A.V."/>
            <person name="Markov N.D."/>
            <person name="Fomenkov A.I."/>
            <person name="Roberts R.J."/>
            <person name="Karnachuk O.V."/>
            <person name="Novikov A."/>
            <person name="Grabovich M.Y."/>
        </authorList>
    </citation>
    <scope>NUCLEOTIDE SEQUENCE [LARGE SCALE GENOMIC DNA]</scope>
    <source>
        <strain evidence="2 3">A52</strain>
    </source>
</reference>
<organism evidence="2 3">
    <name type="scientific">Candidatus Thiothrix anitrata</name>
    <dbReference type="NCBI Taxonomy" id="2823902"/>
    <lineage>
        <taxon>Bacteria</taxon>
        <taxon>Pseudomonadati</taxon>
        <taxon>Pseudomonadota</taxon>
        <taxon>Gammaproteobacteria</taxon>
        <taxon>Thiotrichales</taxon>
        <taxon>Thiotrichaceae</taxon>
        <taxon>Thiothrix</taxon>
    </lineage>
</organism>
<name>A0ABX7X508_9GAMM</name>
<evidence type="ECO:0000313" key="3">
    <source>
        <dbReference type="Proteomes" id="UP000672027"/>
    </source>
</evidence>
<evidence type="ECO:0000313" key="2">
    <source>
        <dbReference type="EMBL" id="QTR50472.1"/>
    </source>
</evidence>
<dbReference type="RefSeq" id="WP_210228035.1">
    <property type="nucleotide sequence ID" value="NZ_CP072800.1"/>
</dbReference>
<keyword evidence="3" id="KW-1185">Reference proteome</keyword>
<feature type="chain" id="PRO_5047506720" description="Secreted protein" evidence="1">
    <location>
        <begin position="28"/>
        <end position="94"/>
    </location>
</feature>
<protein>
    <recommendedName>
        <fullName evidence="4">Secreted protein</fullName>
    </recommendedName>
</protein>
<accession>A0ABX7X508</accession>
<dbReference type="EMBL" id="CP072800">
    <property type="protein sequence ID" value="QTR50472.1"/>
    <property type="molecule type" value="Genomic_DNA"/>
</dbReference>
<evidence type="ECO:0000256" key="1">
    <source>
        <dbReference type="SAM" id="SignalP"/>
    </source>
</evidence>
<feature type="signal peptide" evidence="1">
    <location>
        <begin position="1"/>
        <end position="27"/>
    </location>
</feature>
<dbReference type="Proteomes" id="UP000672027">
    <property type="component" value="Chromosome"/>
</dbReference>
<gene>
    <name evidence="2" type="ORF">J8380_02485</name>
</gene>
<evidence type="ECO:0008006" key="4">
    <source>
        <dbReference type="Google" id="ProtNLM"/>
    </source>
</evidence>